<dbReference type="Gene3D" id="3.50.50.60">
    <property type="entry name" value="FAD/NAD(P)-binding domain"/>
    <property type="match status" value="1"/>
</dbReference>
<dbReference type="Pfam" id="PF01593">
    <property type="entry name" value="Amino_oxidase"/>
    <property type="match status" value="1"/>
</dbReference>
<sequence>MNQLAFGGSSRLPDTKRGECRSADQLSDRFKLTFERKTPSGSQMESTKTVIIGAGLAGLACAKRLALAGERCTVLEATDRVGGRVRTDHVDGFALDHGFQVLLTSYPACRELLNYASLELCPFEPGALIRQKGQFRLLSDPWRRPLKTFATATNPIGTIGDKLRIAKLRRDSHQGALSDLYARPNTSTEQRLLEYGFSQKFIDEFFRPFLGGVFLDESLSTSSRMLEFVFRMFADGEIAVPAGGMAEIPRQLADGLPQGTLRLNSSVTKLERIQPAGNPGSPRHRVLLNNGSIECDRLVVATPNNAAARLLGRPELTTQWSGTTNLYFAAASSPNSERLLMLRGDETGPVQSAVVLSDVAKRYAPNGKNLISVSVGDDISASDVTNERELESSVRTHLAQWFGSGVNAWELLRIYHVPYALPVMNVEDILSQENTLGRPSDQETAANLFVAGDHCETPSIQGAMNSGLRVAEQILVSKNAT</sequence>
<proteinExistence type="predicted"/>
<name>M5UPS3_9BACT</name>
<dbReference type="InterPro" id="IPR002937">
    <property type="entry name" value="Amino_oxidase"/>
</dbReference>
<dbReference type="SUPFAM" id="SSF51905">
    <property type="entry name" value="FAD/NAD(P)-binding domain"/>
    <property type="match status" value="1"/>
</dbReference>
<evidence type="ECO:0000313" key="3">
    <source>
        <dbReference type="Proteomes" id="UP000011885"/>
    </source>
</evidence>
<feature type="domain" description="Amine oxidase" evidence="1">
    <location>
        <begin position="56"/>
        <end position="475"/>
    </location>
</feature>
<protein>
    <submittedName>
        <fullName evidence="2">Oxidoreductase</fullName>
    </submittedName>
</protein>
<dbReference type="EMBL" id="ANOH01000048">
    <property type="protein sequence ID" value="EMI58003.1"/>
    <property type="molecule type" value="Genomic_DNA"/>
</dbReference>
<accession>M5UPS3</accession>
<evidence type="ECO:0000259" key="1">
    <source>
        <dbReference type="Pfam" id="PF01593"/>
    </source>
</evidence>
<dbReference type="InterPro" id="IPR036188">
    <property type="entry name" value="FAD/NAD-bd_sf"/>
</dbReference>
<comment type="caution">
    <text evidence="2">The sequence shown here is derived from an EMBL/GenBank/DDBJ whole genome shotgun (WGS) entry which is preliminary data.</text>
</comment>
<dbReference type="PANTHER" id="PTHR42841">
    <property type="entry name" value="AMINE OXIDASE"/>
    <property type="match status" value="1"/>
</dbReference>
<dbReference type="AlphaFoldDB" id="M5UPS3"/>
<dbReference type="GO" id="GO:0016491">
    <property type="term" value="F:oxidoreductase activity"/>
    <property type="evidence" value="ECO:0007669"/>
    <property type="project" value="InterPro"/>
</dbReference>
<evidence type="ECO:0000313" key="2">
    <source>
        <dbReference type="EMBL" id="EMI58003.1"/>
    </source>
</evidence>
<dbReference type="RefSeq" id="WP_008674084.1">
    <property type="nucleotide sequence ID" value="NZ_ANOH01000048.1"/>
</dbReference>
<reference evidence="2 3" key="1">
    <citation type="journal article" date="2013" name="Mar. Genomics">
        <title>Expression of sulfatases in Rhodopirellula baltica and the diversity of sulfatases in the genus Rhodopirellula.</title>
        <authorList>
            <person name="Wegner C.E."/>
            <person name="Richter-Heitmann T."/>
            <person name="Klindworth A."/>
            <person name="Klockow C."/>
            <person name="Richter M."/>
            <person name="Achstetter T."/>
            <person name="Glockner F.O."/>
            <person name="Harder J."/>
        </authorList>
    </citation>
    <scope>NUCLEOTIDE SEQUENCE [LARGE SCALE GENOMIC DNA]</scope>
    <source>
        <strain evidence="2 3">SM41</strain>
    </source>
</reference>
<dbReference type="PATRIC" id="fig|1263870.3.peg.572"/>
<keyword evidence="3" id="KW-1185">Reference proteome</keyword>
<dbReference type="Proteomes" id="UP000011885">
    <property type="component" value="Unassembled WGS sequence"/>
</dbReference>
<gene>
    <name evidence="2" type="ORF">RSSM_00522</name>
</gene>
<organism evidence="2 3">
    <name type="scientific">Rhodopirellula sallentina SM41</name>
    <dbReference type="NCBI Taxonomy" id="1263870"/>
    <lineage>
        <taxon>Bacteria</taxon>
        <taxon>Pseudomonadati</taxon>
        <taxon>Planctomycetota</taxon>
        <taxon>Planctomycetia</taxon>
        <taxon>Pirellulales</taxon>
        <taxon>Pirellulaceae</taxon>
        <taxon>Rhodopirellula</taxon>
    </lineage>
</organism>